<sequence length="84" mass="9449">MIAAVGKSASHAGGTWLYLTPLHTMTQTVRVLVGDIRKALEYIRQLVLQSPKLNRWRALLRLVCTQITPSNLPRNTRDLLVALE</sequence>
<comment type="caution">
    <text evidence="1">The sequence shown here is derived from an EMBL/GenBank/DDBJ whole genome shotgun (WGS) entry which is preliminary data.</text>
</comment>
<dbReference type="Proteomes" id="UP000055019">
    <property type="component" value="Unassembled WGS sequence"/>
</dbReference>
<dbReference type="OrthoDB" id="1376257at2"/>
<evidence type="ECO:0000313" key="1">
    <source>
        <dbReference type="EMBL" id="SAL85979.1"/>
    </source>
</evidence>
<proteinExistence type="predicted"/>
<keyword evidence="2" id="KW-1185">Reference proteome</keyword>
<name>A0A158KZ04_9BURK</name>
<gene>
    <name evidence="1" type="ORF">AWB74_07516</name>
</gene>
<dbReference type="AlphaFoldDB" id="A0A158KZ04"/>
<dbReference type="EMBL" id="FCOM02000067">
    <property type="protein sequence ID" value="SAL85979.1"/>
    <property type="molecule type" value="Genomic_DNA"/>
</dbReference>
<protein>
    <submittedName>
        <fullName evidence="1">Uncharacterized protein</fullName>
    </submittedName>
</protein>
<accession>A0A158KZ04</accession>
<reference evidence="1" key="1">
    <citation type="submission" date="2016-01" db="EMBL/GenBank/DDBJ databases">
        <authorList>
            <person name="Peeters C."/>
        </authorList>
    </citation>
    <scope>NUCLEOTIDE SEQUENCE [LARGE SCALE GENOMIC DNA]</scope>
    <source>
        <strain evidence="1">LMG 29317</strain>
    </source>
</reference>
<evidence type="ECO:0000313" key="2">
    <source>
        <dbReference type="Proteomes" id="UP000055019"/>
    </source>
</evidence>
<organism evidence="1 2">
    <name type="scientific">Caballeronia arvi</name>
    <dbReference type="NCBI Taxonomy" id="1777135"/>
    <lineage>
        <taxon>Bacteria</taxon>
        <taxon>Pseudomonadati</taxon>
        <taxon>Pseudomonadota</taxon>
        <taxon>Betaproteobacteria</taxon>
        <taxon>Burkholderiales</taxon>
        <taxon>Burkholderiaceae</taxon>
        <taxon>Caballeronia</taxon>
    </lineage>
</organism>
<dbReference type="RefSeq" id="WP_061151672.1">
    <property type="nucleotide sequence ID" value="NZ_FCOM02000067.1"/>
</dbReference>